<dbReference type="Proteomes" id="UP000179243">
    <property type="component" value="Unassembled WGS sequence"/>
</dbReference>
<accession>A0A1F7F9X1</accession>
<evidence type="ECO:0000256" key="1">
    <source>
        <dbReference type="SAM" id="MobiDB-lite"/>
    </source>
</evidence>
<gene>
    <name evidence="2" type="ORF">A2519_15600</name>
</gene>
<evidence type="ECO:0008006" key="4">
    <source>
        <dbReference type="Google" id="ProtNLM"/>
    </source>
</evidence>
<protein>
    <recommendedName>
        <fullName evidence="4">Lipoprotein</fullName>
    </recommendedName>
</protein>
<dbReference type="PROSITE" id="PS51257">
    <property type="entry name" value="PROKAR_LIPOPROTEIN"/>
    <property type="match status" value="1"/>
</dbReference>
<comment type="caution">
    <text evidence="2">The sequence shown here is derived from an EMBL/GenBank/DDBJ whole genome shotgun (WGS) entry which is preliminary data.</text>
</comment>
<dbReference type="EMBL" id="MFYX01000090">
    <property type="protein sequence ID" value="OGK03433.1"/>
    <property type="molecule type" value="Genomic_DNA"/>
</dbReference>
<sequence length="328" mass="37463">MNIFLIRTRPFLCFLAIAWILASCSGVFVNPDLVGVESGNSAHRLFTLDLPAIPPQESRILQDLKFECITLNDFFILQGMFLDAARAYAAVGDSFGFSGSVPPINHKDEFLGKRDRSSYDHTQWLSGRSRSGRPVWQLDGLSSDQLVNILSAGFPVVCFGQCRFKHRMQRDKGAEDVTFVYDGFTLVSGYERYRERGSGYDNISDSRVRFFTRDGLGIRCEDTTALTGRTFSMDNSIDKNGRWLFKEFYLFLPSAMDGDSLKTLCGPELKVFVMNQTQSRAFQDQYSCERSKNEDAEKEKREQEEKEKQQKTNPQFTPPPINYVPQRF</sequence>
<name>A0A1F7F9X1_UNCRA</name>
<dbReference type="AlphaFoldDB" id="A0A1F7F9X1"/>
<feature type="region of interest" description="Disordered" evidence="1">
    <location>
        <begin position="284"/>
        <end position="328"/>
    </location>
</feature>
<reference evidence="2 3" key="1">
    <citation type="journal article" date="2016" name="Nat. Commun.">
        <title>Thousands of microbial genomes shed light on interconnected biogeochemical processes in an aquifer system.</title>
        <authorList>
            <person name="Anantharaman K."/>
            <person name="Brown C.T."/>
            <person name="Hug L.A."/>
            <person name="Sharon I."/>
            <person name="Castelle C.J."/>
            <person name="Probst A.J."/>
            <person name="Thomas B.C."/>
            <person name="Singh A."/>
            <person name="Wilkins M.J."/>
            <person name="Karaoz U."/>
            <person name="Brodie E.L."/>
            <person name="Williams K.H."/>
            <person name="Hubbard S.S."/>
            <person name="Banfield J.F."/>
        </authorList>
    </citation>
    <scope>NUCLEOTIDE SEQUENCE [LARGE SCALE GENOMIC DNA]</scope>
</reference>
<evidence type="ECO:0000313" key="3">
    <source>
        <dbReference type="Proteomes" id="UP000179243"/>
    </source>
</evidence>
<proteinExistence type="predicted"/>
<organism evidence="2 3">
    <name type="scientific">Candidatus Raymondbacteria bacterium RIFOXYD12_FULL_49_13</name>
    <dbReference type="NCBI Taxonomy" id="1817890"/>
    <lineage>
        <taxon>Bacteria</taxon>
        <taxon>Raymondiibacteriota</taxon>
    </lineage>
</organism>
<evidence type="ECO:0000313" key="2">
    <source>
        <dbReference type="EMBL" id="OGK03433.1"/>
    </source>
</evidence>
<feature type="compositionally biased region" description="Basic and acidic residues" evidence="1">
    <location>
        <begin position="287"/>
        <end position="310"/>
    </location>
</feature>